<dbReference type="Proteomes" id="UP000192911">
    <property type="component" value="Unassembled WGS sequence"/>
</dbReference>
<protein>
    <recommendedName>
        <fullName evidence="4">Arsenate reductase</fullName>
        <ecNumber evidence="4">1.20.4.1</ecNumber>
    </recommendedName>
</protein>
<keyword evidence="2 4" id="KW-0560">Oxidoreductase</keyword>
<dbReference type="GO" id="GO:0008794">
    <property type="term" value="F:arsenate reductase (glutaredoxin) activity"/>
    <property type="evidence" value="ECO:0007669"/>
    <property type="project" value="UniProtKB-UniRule"/>
</dbReference>
<dbReference type="GeneID" id="95553274"/>
<gene>
    <name evidence="5" type="ORF">SAMN06295900_113135</name>
</gene>
<dbReference type="STRING" id="28094.SAMN06295900_113135"/>
<dbReference type="RefSeq" id="WP_085229447.1">
    <property type="nucleotide sequence ID" value="NZ_BSQD01000007.1"/>
</dbReference>
<dbReference type="CDD" id="cd03034">
    <property type="entry name" value="ArsC_ArsC"/>
    <property type="match status" value="1"/>
</dbReference>
<reference evidence="6" key="1">
    <citation type="submission" date="2017-04" db="EMBL/GenBank/DDBJ databases">
        <authorList>
            <person name="Varghese N."/>
            <person name="Submissions S."/>
        </authorList>
    </citation>
    <scope>NUCLEOTIDE SEQUENCE [LARGE SCALE GENOMIC DNA]</scope>
    <source>
        <strain evidence="6">Ballard 720</strain>
    </source>
</reference>
<dbReference type="OrthoDB" id="9790554at2"/>
<dbReference type="EC" id="1.20.4.1" evidence="4"/>
<dbReference type="PANTHER" id="PTHR30041:SF4">
    <property type="entry name" value="ARSENATE REDUCTASE"/>
    <property type="match status" value="1"/>
</dbReference>
<dbReference type="SUPFAM" id="SSF52833">
    <property type="entry name" value="Thioredoxin-like"/>
    <property type="match status" value="1"/>
</dbReference>
<dbReference type="PANTHER" id="PTHR30041">
    <property type="entry name" value="ARSENATE REDUCTASE"/>
    <property type="match status" value="1"/>
</dbReference>
<accession>A0A1X7G5P1</accession>
<dbReference type="PROSITE" id="PS51353">
    <property type="entry name" value="ARSC"/>
    <property type="match status" value="1"/>
</dbReference>
<dbReference type="InterPro" id="IPR006660">
    <property type="entry name" value="Arsenate_reductase-like"/>
</dbReference>
<sequence>MIVVYHNARCSKSRSTCELIDSTLNASGEPVKVIEYLKQPLGVQELKALHAMLGGSVRDMMRDNENVYQELALADPSLSDEVLYEAIAANPILLQRPIVTRNGRAVIGRPPEAVRALFD</sequence>
<proteinExistence type="inferred from homology"/>
<organism evidence="5 6">
    <name type="scientific">Trinickia caryophylli</name>
    <name type="common">Paraburkholderia caryophylli</name>
    <dbReference type="NCBI Taxonomy" id="28094"/>
    <lineage>
        <taxon>Bacteria</taxon>
        <taxon>Pseudomonadati</taxon>
        <taxon>Pseudomonadota</taxon>
        <taxon>Betaproteobacteria</taxon>
        <taxon>Burkholderiales</taxon>
        <taxon>Burkholderiaceae</taxon>
        <taxon>Trinickia</taxon>
    </lineage>
</organism>
<name>A0A1X7G5P1_TRICW</name>
<dbReference type="AlphaFoldDB" id="A0A1X7G5P1"/>
<dbReference type="InterPro" id="IPR036249">
    <property type="entry name" value="Thioredoxin-like_sf"/>
</dbReference>
<dbReference type="InterPro" id="IPR006659">
    <property type="entry name" value="Arsenate_reductase"/>
</dbReference>
<dbReference type="Gene3D" id="3.40.30.10">
    <property type="entry name" value="Glutaredoxin"/>
    <property type="match status" value="1"/>
</dbReference>
<evidence type="ECO:0000256" key="1">
    <source>
        <dbReference type="ARBA" id="ARBA00007198"/>
    </source>
</evidence>
<evidence type="ECO:0000256" key="2">
    <source>
        <dbReference type="ARBA" id="ARBA00023002"/>
    </source>
</evidence>
<dbReference type="Pfam" id="PF03960">
    <property type="entry name" value="ArsC"/>
    <property type="match status" value="1"/>
</dbReference>
<evidence type="ECO:0000313" key="6">
    <source>
        <dbReference type="Proteomes" id="UP000192911"/>
    </source>
</evidence>
<comment type="similarity">
    <text evidence="1 3 4">Belongs to the ArsC family.</text>
</comment>
<evidence type="ECO:0000313" key="5">
    <source>
        <dbReference type="EMBL" id="SMF63832.1"/>
    </source>
</evidence>
<comment type="catalytic activity">
    <reaction evidence="4">
        <text>[glutaredoxin]-dithiol + arsenate + glutathione + H(+) = glutathionyl-S-S-[glutaredoxin] + arsenite + H2O</text>
        <dbReference type="Rhea" id="RHEA:22016"/>
        <dbReference type="Rhea" id="RHEA-COMP:10729"/>
        <dbReference type="Rhea" id="RHEA-COMP:17668"/>
        <dbReference type="ChEBI" id="CHEBI:15377"/>
        <dbReference type="ChEBI" id="CHEBI:15378"/>
        <dbReference type="ChEBI" id="CHEBI:29242"/>
        <dbReference type="ChEBI" id="CHEBI:29950"/>
        <dbReference type="ChEBI" id="CHEBI:48597"/>
        <dbReference type="ChEBI" id="CHEBI:57925"/>
        <dbReference type="ChEBI" id="CHEBI:146199"/>
        <dbReference type="EC" id="1.20.4.1"/>
    </reaction>
</comment>
<evidence type="ECO:0000256" key="4">
    <source>
        <dbReference type="RuleBase" id="RU362029"/>
    </source>
</evidence>
<dbReference type="EMBL" id="FXAH01000013">
    <property type="protein sequence ID" value="SMF63832.1"/>
    <property type="molecule type" value="Genomic_DNA"/>
</dbReference>
<dbReference type="NCBIfam" id="TIGR00014">
    <property type="entry name" value="arsC"/>
    <property type="match status" value="1"/>
</dbReference>
<evidence type="ECO:0000256" key="3">
    <source>
        <dbReference type="PROSITE-ProRule" id="PRU01282"/>
    </source>
</evidence>
<keyword evidence="6" id="KW-1185">Reference proteome</keyword>